<sequence length="102" mass="11506">MRSPFDLNNPPPEEGPVGVICPGLWTVQVRWWKRHTPRQGEKTCSECGQSWPCHSWLCWDGQIGDAIEASERFKRDNPQTPKTPVRGAAVARRAPRRTLSAA</sequence>
<gene>
    <name evidence="2" type="ORF">Afil01_65130</name>
</gene>
<organism evidence="2 3">
    <name type="scientific">Actinorhabdospora filicis</name>
    <dbReference type="NCBI Taxonomy" id="1785913"/>
    <lineage>
        <taxon>Bacteria</taxon>
        <taxon>Bacillati</taxon>
        <taxon>Actinomycetota</taxon>
        <taxon>Actinomycetes</taxon>
        <taxon>Micromonosporales</taxon>
        <taxon>Micromonosporaceae</taxon>
        <taxon>Actinorhabdospora</taxon>
    </lineage>
</organism>
<evidence type="ECO:0000313" key="2">
    <source>
        <dbReference type="EMBL" id="GLZ81706.1"/>
    </source>
</evidence>
<comment type="caution">
    <text evidence="2">The sequence shown here is derived from an EMBL/GenBank/DDBJ whole genome shotgun (WGS) entry which is preliminary data.</text>
</comment>
<protein>
    <submittedName>
        <fullName evidence="2">Uncharacterized protein</fullName>
    </submittedName>
</protein>
<dbReference type="EMBL" id="BSTX01000007">
    <property type="protein sequence ID" value="GLZ81706.1"/>
    <property type="molecule type" value="Genomic_DNA"/>
</dbReference>
<evidence type="ECO:0000313" key="3">
    <source>
        <dbReference type="Proteomes" id="UP001165079"/>
    </source>
</evidence>
<evidence type="ECO:0000256" key="1">
    <source>
        <dbReference type="SAM" id="MobiDB-lite"/>
    </source>
</evidence>
<dbReference type="Proteomes" id="UP001165079">
    <property type="component" value="Unassembled WGS sequence"/>
</dbReference>
<proteinExistence type="predicted"/>
<keyword evidence="3" id="KW-1185">Reference proteome</keyword>
<accession>A0A9W6SSL4</accession>
<name>A0A9W6SSL4_9ACTN</name>
<feature type="region of interest" description="Disordered" evidence="1">
    <location>
        <begin position="75"/>
        <end position="102"/>
    </location>
</feature>
<reference evidence="2" key="1">
    <citation type="submission" date="2023-03" db="EMBL/GenBank/DDBJ databases">
        <title>Actinorhabdospora filicis NBRC 111898.</title>
        <authorList>
            <person name="Ichikawa N."/>
            <person name="Sato H."/>
            <person name="Tonouchi N."/>
        </authorList>
    </citation>
    <scope>NUCLEOTIDE SEQUENCE</scope>
    <source>
        <strain evidence="2">NBRC 111898</strain>
    </source>
</reference>
<dbReference type="AlphaFoldDB" id="A0A9W6SSL4"/>